<evidence type="ECO:0000256" key="9">
    <source>
        <dbReference type="ARBA" id="ARBA00022967"/>
    </source>
</evidence>
<evidence type="ECO:0000256" key="4">
    <source>
        <dbReference type="ARBA" id="ARBA00021096"/>
    </source>
</evidence>
<evidence type="ECO:0000256" key="8">
    <source>
        <dbReference type="ARBA" id="ARBA00022792"/>
    </source>
</evidence>
<dbReference type="GO" id="GO:0005743">
    <property type="term" value="C:mitochondrial inner membrane"/>
    <property type="evidence" value="ECO:0007669"/>
    <property type="project" value="UniProtKB-SubCell"/>
</dbReference>
<dbReference type="Pfam" id="PF00662">
    <property type="entry name" value="Proton_antipo_N"/>
    <property type="match status" value="1"/>
</dbReference>
<protein>
    <recommendedName>
        <fullName evidence="4 17">NADH-ubiquinone oxidoreductase chain 5</fullName>
        <ecNumber evidence="3 17">7.1.1.2</ecNumber>
    </recommendedName>
</protein>
<accession>A0A067YCV7</accession>
<keyword evidence="11 17" id="KW-1133">Transmembrane helix</keyword>
<dbReference type="InterPro" id="IPR003945">
    <property type="entry name" value="NU5C-like"/>
</dbReference>
<feature type="domain" description="NADH dehydrogenase subunit 5 C-terminal" evidence="20">
    <location>
        <begin position="394"/>
        <end position="575"/>
    </location>
</feature>
<feature type="transmembrane region" description="Helical" evidence="17">
    <location>
        <begin position="559"/>
        <end position="576"/>
    </location>
</feature>
<comment type="function">
    <text evidence="17">Core subunit of the mitochondrial membrane respiratory chain NADH dehydrogenase (Complex I) which catalyzes electron transfer from NADH through the respiratory chain, using ubiquinone as an electron acceptor. Essential for the catalytic activity and assembly of complex I.</text>
</comment>
<name>A0A067YCV7_9NEOP</name>
<feature type="transmembrane region" description="Helical" evidence="17">
    <location>
        <begin position="273"/>
        <end position="293"/>
    </location>
</feature>
<feature type="transmembrane region" description="Helical" evidence="17">
    <location>
        <begin position="382"/>
        <end position="404"/>
    </location>
</feature>
<keyword evidence="9" id="KW-1278">Translocase</keyword>
<feature type="transmembrane region" description="Helical" evidence="17">
    <location>
        <begin position="49"/>
        <end position="78"/>
    </location>
</feature>
<keyword evidence="6" id="KW-0679">Respiratory chain</keyword>
<dbReference type="GO" id="GO:0015990">
    <property type="term" value="P:electron transport coupled proton transport"/>
    <property type="evidence" value="ECO:0007669"/>
    <property type="project" value="TreeGrafter"/>
</dbReference>
<evidence type="ECO:0000256" key="14">
    <source>
        <dbReference type="ARBA" id="ARBA00023128"/>
    </source>
</evidence>
<comment type="subcellular location">
    <subcellularLocation>
        <location evidence="2">Mitochondrion inner membrane</location>
        <topology evidence="2">Multi-pass membrane protein</topology>
    </subcellularLocation>
</comment>
<geneLocation type="mitochondrion" evidence="21"/>
<dbReference type="Pfam" id="PF00361">
    <property type="entry name" value="Proton_antipo_M"/>
    <property type="match status" value="1"/>
</dbReference>
<evidence type="ECO:0000256" key="1">
    <source>
        <dbReference type="ARBA" id="ARBA00003257"/>
    </source>
</evidence>
<dbReference type="InterPro" id="IPR010934">
    <property type="entry name" value="NADH_DH_su5_C"/>
</dbReference>
<dbReference type="PANTHER" id="PTHR42829">
    <property type="entry name" value="NADH-UBIQUINONE OXIDOREDUCTASE CHAIN 5"/>
    <property type="match status" value="1"/>
</dbReference>
<evidence type="ECO:0000256" key="7">
    <source>
        <dbReference type="ARBA" id="ARBA00022692"/>
    </source>
</evidence>
<evidence type="ECO:0000256" key="11">
    <source>
        <dbReference type="ARBA" id="ARBA00022989"/>
    </source>
</evidence>
<reference evidence="21" key="1">
    <citation type="submission" date="2013-08" db="EMBL/GenBank/DDBJ databases">
        <authorList>
            <person name="Wu L.-W."/>
            <person name="Lin L.-H."/>
            <person name="Chen T.-W."/>
        </authorList>
    </citation>
    <scope>NUCLEOTIDE SEQUENCE</scope>
    <source>
        <strain evidence="21">N629</strain>
    </source>
</reference>
<proteinExistence type="inferred from homology"/>
<feature type="transmembrane region" description="Helical" evidence="17">
    <location>
        <begin position="425"/>
        <end position="445"/>
    </location>
</feature>
<sequence length="577" mass="67165">MNKYNICFISFFFLFFFMLINFFMMIYFIMSNMVLMLEWEIISFNSVSIVMSILLDWMSLLFMMFVSLISSSVIYYSWSYMSSELNLNRFIILVLLFVFSMILLIISPNMISIFLGWDGLGLVSYCLVIFYQNIKSYNAGMLTALSNRIGDVMILMLVAWMLNYGSWNYIFYMDLMKNDFSMKIVGVLVIIAAMTKSAQIPFSSWLPAAMAAPTPVSALVHSSTLVTAGVYLLIRFNNLLIDMFFLKILLLLSGLTMMMAGICANYEFDLKKIIALSTLSQLGLMMSILSMGFYDLAFFHLLTHAMFKALLFMCAGLIIHLMNDNQDIRMMGGISFYVPLTSLCLNISNLALCGIPFLAGFYSKDIILEMVSMSNLNLLIFYLYYFSTGLTMFYTIRLLIYLMINDLNLLSTYNLYDEDYVMLKSMFILLFMSLISGSFLSWMIFSYPYMIYLPFSMKMMVIYVSLIGGFMGLIISKMQIYSLNKFMMFYNFSFFSNMMWFMPNLSTYGLNYYFLNLGQNLMKNVDMGWSELYSGQGIYKIIKYYSLINIIYQMNNFKIYLFSFILWVMIYIIMIMI</sequence>
<keyword evidence="10" id="KW-0249">Electron transport</keyword>
<reference evidence="21" key="2">
    <citation type="journal article" date="2014" name="BMC Genomics">
        <title>Mitogenomic sequences effectively recover relationships within brush-footed butterflies (Lepidoptera: Nymphalidae).</title>
        <authorList>
            <person name="Wu L.W."/>
            <person name="Lin L.H."/>
            <person name="Lees D.C."/>
            <person name="Hsu Y.F."/>
        </authorList>
    </citation>
    <scope>NUCLEOTIDE SEQUENCE</scope>
    <source>
        <strain evidence="21">N629</strain>
    </source>
</reference>
<dbReference type="GO" id="GO:0008137">
    <property type="term" value="F:NADH dehydrogenase (ubiquinone) activity"/>
    <property type="evidence" value="ECO:0007669"/>
    <property type="project" value="UniProtKB-EC"/>
</dbReference>
<feature type="transmembrane region" description="Helical" evidence="17">
    <location>
        <begin position="90"/>
        <end position="107"/>
    </location>
</feature>
<feature type="transmembrane region" description="Helical" evidence="17">
    <location>
        <begin position="451"/>
        <end position="474"/>
    </location>
</feature>
<dbReference type="CTD" id="4540"/>
<keyword evidence="5 17" id="KW-0813">Transport</keyword>
<feature type="transmembrane region" description="Helical" evidence="17">
    <location>
        <begin position="218"/>
        <end position="238"/>
    </location>
</feature>
<evidence type="ECO:0000259" key="18">
    <source>
        <dbReference type="Pfam" id="PF00361"/>
    </source>
</evidence>
<feature type="transmembrane region" description="Helical" evidence="17">
    <location>
        <begin position="7"/>
        <end position="29"/>
    </location>
</feature>
<feature type="transmembrane region" description="Helical" evidence="17">
    <location>
        <begin position="184"/>
        <end position="206"/>
    </location>
</feature>
<evidence type="ECO:0000256" key="12">
    <source>
        <dbReference type="ARBA" id="ARBA00023027"/>
    </source>
</evidence>
<keyword evidence="12 17" id="KW-0520">NAD</keyword>
<feature type="transmembrane region" description="Helical" evidence="17">
    <location>
        <begin position="305"/>
        <end position="322"/>
    </location>
</feature>
<organism evidence="21">
    <name type="scientific">Pantoporia hordonia</name>
    <dbReference type="NCBI Taxonomy" id="412149"/>
    <lineage>
        <taxon>Eukaryota</taxon>
        <taxon>Metazoa</taxon>
        <taxon>Ecdysozoa</taxon>
        <taxon>Arthropoda</taxon>
        <taxon>Hexapoda</taxon>
        <taxon>Insecta</taxon>
        <taxon>Pterygota</taxon>
        <taxon>Neoptera</taxon>
        <taxon>Endopterygota</taxon>
        <taxon>Lepidoptera</taxon>
        <taxon>Glossata</taxon>
        <taxon>Ditrysia</taxon>
        <taxon>Papilionoidea</taxon>
        <taxon>Nymphalidae</taxon>
        <taxon>Limenitidinae</taxon>
        <taxon>Neptini</taxon>
        <taxon>Pantoporia</taxon>
    </lineage>
</organism>
<evidence type="ECO:0000256" key="5">
    <source>
        <dbReference type="ARBA" id="ARBA00022448"/>
    </source>
</evidence>
<dbReference type="PANTHER" id="PTHR42829:SF2">
    <property type="entry name" value="NADH-UBIQUINONE OXIDOREDUCTASE CHAIN 5"/>
    <property type="match status" value="1"/>
</dbReference>
<feature type="domain" description="NADH:quinone oxidoreductase/Mrp antiporter transmembrane" evidence="18">
    <location>
        <begin position="107"/>
        <end position="387"/>
    </location>
</feature>
<keyword evidence="13 17" id="KW-0830">Ubiquinone</keyword>
<feature type="transmembrane region" description="Helical" evidence="17">
    <location>
        <begin position="152"/>
        <end position="172"/>
    </location>
</feature>
<dbReference type="GO" id="GO:0003954">
    <property type="term" value="F:NADH dehydrogenase activity"/>
    <property type="evidence" value="ECO:0007669"/>
    <property type="project" value="TreeGrafter"/>
</dbReference>
<evidence type="ECO:0000256" key="10">
    <source>
        <dbReference type="ARBA" id="ARBA00022982"/>
    </source>
</evidence>
<evidence type="ECO:0000259" key="20">
    <source>
        <dbReference type="Pfam" id="PF06455"/>
    </source>
</evidence>
<dbReference type="RefSeq" id="YP_009045306.1">
    <property type="nucleotide sequence ID" value="NC_024402.1"/>
</dbReference>
<evidence type="ECO:0000256" key="3">
    <source>
        <dbReference type="ARBA" id="ARBA00012944"/>
    </source>
</evidence>
<feature type="transmembrane region" description="Helical" evidence="17">
    <location>
        <begin position="244"/>
        <end position="266"/>
    </location>
</feature>
<feature type="transmembrane region" description="Helical" evidence="17">
    <location>
        <begin position="334"/>
        <end position="362"/>
    </location>
</feature>
<evidence type="ECO:0000256" key="17">
    <source>
        <dbReference type="RuleBase" id="RU003404"/>
    </source>
</evidence>
<comment type="similarity">
    <text evidence="17">Belongs to the complex I subunit 5 family.</text>
</comment>
<evidence type="ECO:0000256" key="6">
    <source>
        <dbReference type="ARBA" id="ARBA00022660"/>
    </source>
</evidence>
<dbReference type="GO" id="GO:0042773">
    <property type="term" value="P:ATP synthesis coupled electron transport"/>
    <property type="evidence" value="ECO:0007669"/>
    <property type="project" value="InterPro"/>
</dbReference>
<evidence type="ECO:0000256" key="16">
    <source>
        <dbReference type="ARBA" id="ARBA00049551"/>
    </source>
</evidence>
<evidence type="ECO:0000256" key="13">
    <source>
        <dbReference type="ARBA" id="ARBA00023075"/>
    </source>
</evidence>
<comment type="function">
    <text evidence="1">Core subunit of the mitochondrial membrane respiratory chain NADH dehydrogenase (Complex I) that is believed to belong to the minimal assembly required for catalysis. Complex I functions in the transfer of electrons from NADH to the respiratory chain. The immediate electron acceptor for the enzyme is believed to be ubiquinone.</text>
</comment>
<dbReference type="PRINTS" id="PR01435">
    <property type="entry name" value="NPOXDRDTASE5"/>
</dbReference>
<evidence type="ECO:0000256" key="15">
    <source>
        <dbReference type="ARBA" id="ARBA00023136"/>
    </source>
</evidence>
<gene>
    <name evidence="21" type="primary">ND5</name>
</gene>
<dbReference type="EMBL" id="KF590534">
    <property type="protein sequence ID" value="AHA03657.1"/>
    <property type="molecule type" value="Genomic_DNA"/>
</dbReference>
<evidence type="ECO:0000259" key="19">
    <source>
        <dbReference type="Pfam" id="PF00662"/>
    </source>
</evidence>
<dbReference type="InterPro" id="IPR001750">
    <property type="entry name" value="ND/Mrp_TM"/>
</dbReference>
<keyword evidence="8" id="KW-0999">Mitochondrion inner membrane</keyword>
<dbReference type="Pfam" id="PF06455">
    <property type="entry name" value="NADH5_C"/>
    <property type="match status" value="1"/>
</dbReference>
<evidence type="ECO:0000313" key="21">
    <source>
        <dbReference type="EMBL" id="AHA03657.1"/>
    </source>
</evidence>
<dbReference type="EC" id="7.1.1.2" evidence="3 17"/>
<dbReference type="AlphaFoldDB" id="A0A067YCV7"/>
<keyword evidence="7 17" id="KW-0812">Transmembrane</keyword>
<comment type="catalytic activity">
    <reaction evidence="16 17">
        <text>a ubiquinone + NADH + 5 H(+)(in) = a ubiquinol + NAD(+) + 4 H(+)(out)</text>
        <dbReference type="Rhea" id="RHEA:29091"/>
        <dbReference type="Rhea" id="RHEA-COMP:9565"/>
        <dbReference type="Rhea" id="RHEA-COMP:9566"/>
        <dbReference type="ChEBI" id="CHEBI:15378"/>
        <dbReference type="ChEBI" id="CHEBI:16389"/>
        <dbReference type="ChEBI" id="CHEBI:17976"/>
        <dbReference type="ChEBI" id="CHEBI:57540"/>
        <dbReference type="ChEBI" id="CHEBI:57945"/>
        <dbReference type="EC" id="7.1.1.2"/>
    </reaction>
</comment>
<dbReference type="GeneID" id="19736516"/>
<keyword evidence="14 17" id="KW-0496">Mitochondrion</keyword>
<keyword evidence="15 17" id="KW-0472">Membrane</keyword>
<evidence type="ECO:0000256" key="2">
    <source>
        <dbReference type="ARBA" id="ARBA00004448"/>
    </source>
</evidence>
<dbReference type="InterPro" id="IPR001516">
    <property type="entry name" value="Proton_antipo_N"/>
</dbReference>
<feature type="domain" description="NADH-Ubiquinone oxidoreductase (complex I) chain 5 N-terminal" evidence="19">
    <location>
        <begin position="42"/>
        <end position="90"/>
    </location>
</feature>
<dbReference type="PRINTS" id="PR01434">
    <property type="entry name" value="NADHDHGNASE5"/>
</dbReference>